<gene>
    <name evidence="2" type="ORF">JRO89_XS15G0076100</name>
</gene>
<evidence type="ECO:0000313" key="2">
    <source>
        <dbReference type="EMBL" id="KAH7543978.1"/>
    </source>
</evidence>
<organism evidence="2 3">
    <name type="scientific">Xanthoceras sorbifolium</name>
    <dbReference type="NCBI Taxonomy" id="99658"/>
    <lineage>
        <taxon>Eukaryota</taxon>
        <taxon>Viridiplantae</taxon>
        <taxon>Streptophyta</taxon>
        <taxon>Embryophyta</taxon>
        <taxon>Tracheophyta</taxon>
        <taxon>Spermatophyta</taxon>
        <taxon>Magnoliopsida</taxon>
        <taxon>eudicotyledons</taxon>
        <taxon>Gunneridae</taxon>
        <taxon>Pentapetalae</taxon>
        <taxon>rosids</taxon>
        <taxon>malvids</taxon>
        <taxon>Sapindales</taxon>
        <taxon>Sapindaceae</taxon>
        <taxon>Xanthoceroideae</taxon>
        <taxon>Xanthoceras</taxon>
    </lineage>
</organism>
<dbReference type="EMBL" id="JAFEMO010000015">
    <property type="protein sequence ID" value="KAH7543978.1"/>
    <property type="molecule type" value="Genomic_DNA"/>
</dbReference>
<evidence type="ECO:0000313" key="3">
    <source>
        <dbReference type="Proteomes" id="UP000827721"/>
    </source>
</evidence>
<dbReference type="Proteomes" id="UP000827721">
    <property type="component" value="Unassembled WGS sequence"/>
</dbReference>
<sequence>MSNDPALNLLNTNRLILRAGLLPTMIISPIWNMIVEPGLGPDSGPAQHGPDLVGQNTLNKGHHNRATTDQMPFHNPGTAAFLFGDMSTVASGLVEASGTIAKVAIYGIPHKQ</sequence>
<name>A0ABQ8H1A7_9ROSI</name>
<evidence type="ECO:0008006" key="4">
    <source>
        <dbReference type="Google" id="ProtNLM"/>
    </source>
</evidence>
<comment type="caution">
    <text evidence="2">The sequence shown here is derived from an EMBL/GenBank/DDBJ whole genome shotgun (WGS) entry which is preliminary data.</text>
</comment>
<evidence type="ECO:0000256" key="1">
    <source>
        <dbReference type="SAM" id="MobiDB-lite"/>
    </source>
</evidence>
<protein>
    <recommendedName>
        <fullName evidence="4">Dirigent protein</fullName>
    </recommendedName>
</protein>
<feature type="region of interest" description="Disordered" evidence="1">
    <location>
        <begin position="41"/>
        <end position="72"/>
    </location>
</feature>
<reference evidence="2 3" key="1">
    <citation type="submission" date="2021-02" db="EMBL/GenBank/DDBJ databases">
        <title>Plant Genome Project.</title>
        <authorList>
            <person name="Zhang R.-G."/>
        </authorList>
    </citation>
    <scope>NUCLEOTIDE SEQUENCE [LARGE SCALE GENOMIC DNA]</scope>
    <source>
        <tissue evidence="2">Leaves</tissue>
    </source>
</reference>
<proteinExistence type="predicted"/>
<keyword evidence="3" id="KW-1185">Reference proteome</keyword>
<accession>A0ABQ8H1A7</accession>